<evidence type="ECO:0000256" key="8">
    <source>
        <dbReference type="ARBA" id="ARBA00022691"/>
    </source>
</evidence>
<dbReference type="InterPro" id="IPR015947">
    <property type="entry name" value="PUA-like_sf"/>
</dbReference>
<dbReference type="InterPro" id="IPR006700">
    <property type="entry name" value="RsmE"/>
</dbReference>
<evidence type="ECO:0000256" key="10">
    <source>
        <dbReference type="ARBA" id="ARBA00047944"/>
    </source>
</evidence>
<dbReference type="PANTHER" id="PTHR30027">
    <property type="entry name" value="RIBOSOMAL RNA SMALL SUBUNIT METHYLTRANSFERASE E"/>
    <property type="match status" value="1"/>
</dbReference>
<evidence type="ECO:0000256" key="1">
    <source>
        <dbReference type="ARBA" id="ARBA00004496"/>
    </source>
</evidence>
<evidence type="ECO:0000259" key="11">
    <source>
        <dbReference type="Pfam" id="PF04452"/>
    </source>
</evidence>
<name>A0A645ACI4_9ZZZZ</name>
<evidence type="ECO:0000256" key="2">
    <source>
        <dbReference type="ARBA" id="ARBA00005528"/>
    </source>
</evidence>
<sequence>MHRFFIGKDNIKKGNIIITGDDVSHISRVLRIKPGDDIVVCDGQGMDYKVVIENIDKYAVRTRILESRASDGEPGINAVLFQGIPKSTKMDVIIQKCTEIGVRRIVPVETARTVVRLSSEKDGIKKVERWQRIAEEAAKQSGRGIIPKIDMPRSFYESLAETAELDISLIPYELEKNNNLKMSIHGKKAESIGIFIGPEGGYEDFEIKSALDKGVVPVTLGPRILRTETSGSAVLSCIMYEFDEMQY</sequence>
<protein>
    <recommendedName>
        <fullName evidence="3">16S rRNA (uracil(1498)-N(3))-methyltransferase</fullName>
        <ecNumber evidence="3">2.1.1.193</ecNumber>
    </recommendedName>
</protein>
<comment type="caution">
    <text evidence="13">The sequence shown here is derived from an EMBL/GenBank/DDBJ whole genome shotgun (WGS) entry which is preliminary data.</text>
</comment>
<evidence type="ECO:0000259" key="12">
    <source>
        <dbReference type="Pfam" id="PF20260"/>
    </source>
</evidence>
<feature type="domain" description="Ribosomal RNA small subunit methyltransferase E methyltransferase" evidence="11">
    <location>
        <begin position="77"/>
        <end position="238"/>
    </location>
</feature>
<dbReference type="SUPFAM" id="SSF75217">
    <property type="entry name" value="alpha/beta knot"/>
    <property type="match status" value="1"/>
</dbReference>
<dbReference type="AlphaFoldDB" id="A0A645ACI4"/>
<dbReference type="EC" id="2.1.1.193" evidence="3"/>
<dbReference type="EMBL" id="VSSQ01011661">
    <property type="protein sequence ID" value="MPM47394.1"/>
    <property type="molecule type" value="Genomic_DNA"/>
</dbReference>
<proteinExistence type="inferred from homology"/>
<dbReference type="InterPro" id="IPR046886">
    <property type="entry name" value="RsmE_MTase_dom"/>
</dbReference>
<evidence type="ECO:0000256" key="3">
    <source>
        <dbReference type="ARBA" id="ARBA00012328"/>
    </source>
</evidence>
<comment type="similarity">
    <text evidence="2">Belongs to the RNA methyltransferase RsmE family.</text>
</comment>
<dbReference type="NCBIfam" id="NF008692">
    <property type="entry name" value="PRK11713.1-5"/>
    <property type="match status" value="1"/>
</dbReference>
<dbReference type="GO" id="GO:0070042">
    <property type="term" value="F:rRNA (uridine-N3-)-methyltransferase activity"/>
    <property type="evidence" value="ECO:0007669"/>
    <property type="project" value="TreeGrafter"/>
</dbReference>
<gene>
    <name evidence="13" type="primary">rsmE_22</name>
    <name evidence="13" type="ORF">SDC9_94104</name>
</gene>
<evidence type="ECO:0000313" key="13">
    <source>
        <dbReference type="EMBL" id="MPM47394.1"/>
    </source>
</evidence>
<dbReference type="PANTHER" id="PTHR30027:SF3">
    <property type="entry name" value="16S RRNA (URACIL(1498)-N(3))-METHYLTRANSFERASE"/>
    <property type="match status" value="1"/>
</dbReference>
<comment type="catalytic activity">
    <reaction evidence="10">
        <text>uridine(1498) in 16S rRNA + S-adenosyl-L-methionine = N(3)-methyluridine(1498) in 16S rRNA + S-adenosyl-L-homocysteine + H(+)</text>
        <dbReference type="Rhea" id="RHEA:42920"/>
        <dbReference type="Rhea" id="RHEA-COMP:10283"/>
        <dbReference type="Rhea" id="RHEA-COMP:10284"/>
        <dbReference type="ChEBI" id="CHEBI:15378"/>
        <dbReference type="ChEBI" id="CHEBI:57856"/>
        <dbReference type="ChEBI" id="CHEBI:59789"/>
        <dbReference type="ChEBI" id="CHEBI:65315"/>
        <dbReference type="ChEBI" id="CHEBI:74502"/>
        <dbReference type="EC" id="2.1.1.193"/>
    </reaction>
</comment>
<dbReference type="CDD" id="cd18084">
    <property type="entry name" value="RsmE-like"/>
    <property type="match status" value="1"/>
</dbReference>
<evidence type="ECO:0000256" key="9">
    <source>
        <dbReference type="ARBA" id="ARBA00025699"/>
    </source>
</evidence>
<dbReference type="NCBIfam" id="TIGR00046">
    <property type="entry name" value="RsmE family RNA methyltransferase"/>
    <property type="match status" value="1"/>
</dbReference>
<reference evidence="13" key="1">
    <citation type="submission" date="2019-08" db="EMBL/GenBank/DDBJ databases">
        <authorList>
            <person name="Kucharzyk K."/>
            <person name="Murdoch R.W."/>
            <person name="Higgins S."/>
            <person name="Loffler F."/>
        </authorList>
    </citation>
    <scope>NUCLEOTIDE SEQUENCE</scope>
</reference>
<accession>A0A645ACI4</accession>
<comment type="function">
    <text evidence="9">Specifically methylates the N3 position of the uracil ring of uridine 1498 (m3U1498) in 16S rRNA. Acts on the fully assembled 30S ribosomal subunit.</text>
</comment>
<keyword evidence="4" id="KW-0963">Cytoplasm</keyword>
<dbReference type="GO" id="GO:0005737">
    <property type="term" value="C:cytoplasm"/>
    <property type="evidence" value="ECO:0007669"/>
    <property type="project" value="UniProtKB-SubCell"/>
</dbReference>
<dbReference type="Pfam" id="PF04452">
    <property type="entry name" value="Methyltrans_RNA"/>
    <property type="match status" value="1"/>
</dbReference>
<evidence type="ECO:0000256" key="4">
    <source>
        <dbReference type="ARBA" id="ARBA00022490"/>
    </source>
</evidence>
<dbReference type="SUPFAM" id="SSF88697">
    <property type="entry name" value="PUA domain-like"/>
    <property type="match status" value="1"/>
</dbReference>
<dbReference type="Pfam" id="PF20260">
    <property type="entry name" value="PUA_4"/>
    <property type="match status" value="1"/>
</dbReference>
<keyword evidence="8" id="KW-0949">S-adenosyl-L-methionine</keyword>
<dbReference type="InterPro" id="IPR029026">
    <property type="entry name" value="tRNA_m1G_MTases_N"/>
</dbReference>
<dbReference type="PIRSF" id="PIRSF015601">
    <property type="entry name" value="MTase_slr0722"/>
    <property type="match status" value="1"/>
</dbReference>
<keyword evidence="5" id="KW-0698">rRNA processing</keyword>
<comment type="subcellular location">
    <subcellularLocation>
        <location evidence="1">Cytoplasm</location>
    </subcellularLocation>
</comment>
<keyword evidence="6 13" id="KW-0489">Methyltransferase</keyword>
<dbReference type="Gene3D" id="2.40.240.20">
    <property type="entry name" value="Hypothetical PUA domain-like, domain 1"/>
    <property type="match status" value="1"/>
</dbReference>
<dbReference type="Gene3D" id="3.40.1280.10">
    <property type="match status" value="1"/>
</dbReference>
<dbReference type="InterPro" id="IPR029028">
    <property type="entry name" value="Alpha/beta_knot_MTases"/>
</dbReference>
<dbReference type="GO" id="GO:0070475">
    <property type="term" value="P:rRNA base methylation"/>
    <property type="evidence" value="ECO:0007669"/>
    <property type="project" value="TreeGrafter"/>
</dbReference>
<organism evidence="13">
    <name type="scientific">bioreactor metagenome</name>
    <dbReference type="NCBI Taxonomy" id="1076179"/>
    <lineage>
        <taxon>unclassified sequences</taxon>
        <taxon>metagenomes</taxon>
        <taxon>ecological metagenomes</taxon>
    </lineage>
</organism>
<feature type="domain" description="Ribosomal RNA small subunit methyltransferase E PUA-like" evidence="12">
    <location>
        <begin position="18"/>
        <end position="60"/>
    </location>
</feature>
<dbReference type="InterPro" id="IPR046887">
    <property type="entry name" value="RsmE_PUA-like"/>
</dbReference>
<evidence type="ECO:0000256" key="5">
    <source>
        <dbReference type="ARBA" id="ARBA00022552"/>
    </source>
</evidence>
<evidence type="ECO:0000256" key="6">
    <source>
        <dbReference type="ARBA" id="ARBA00022603"/>
    </source>
</evidence>
<keyword evidence="7 13" id="KW-0808">Transferase</keyword>
<evidence type="ECO:0000256" key="7">
    <source>
        <dbReference type="ARBA" id="ARBA00022679"/>
    </source>
</evidence>